<sequence>MISLVYTGVDGEFGMLFGFGFWFCFLMGRRFTVFVFVFLDMFWGHVFCFVCISLVGSFVLGGGALGAGEGGGEEGGGKEGGTRGLTAGLW</sequence>
<proteinExistence type="predicted"/>
<name>A0A4V3SIU0_9PEZI</name>
<keyword evidence="3" id="KW-1185">Reference proteome</keyword>
<dbReference type="AlphaFoldDB" id="A0A4V3SIU0"/>
<feature type="region of interest" description="Disordered" evidence="1">
    <location>
        <begin position="68"/>
        <end position="90"/>
    </location>
</feature>
<evidence type="ECO:0000313" key="3">
    <source>
        <dbReference type="Proteomes" id="UP000298138"/>
    </source>
</evidence>
<evidence type="ECO:0000313" key="2">
    <source>
        <dbReference type="EMBL" id="TGZ81365.1"/>
    </source>
</evidence>
<reference evidence="2 3" key="1">
    <citation type="submission" date="2019-04" db="EMBL/GenBank/DDBJ databases">
        <title>Comparative genomics and transcriptomics to analyze fruiting body development in filamentous ascomycetes.</title>
        <authorList>
            <consortium name="DOE Joint Genome Institute"/>
            <person name="Lutkenhaus R."/>
            <person name="Traeger S."/>
            <person name="Breuer J."/>
            <person name="Kuo A."/>
            <person name="Lipzen A."/>
            <person name="Pangilinan J."/>
            <person name="Dilworth D."/>
            <person name="Sandor L."/>
            <person name="Poggeler S."/>
            <person name="Barry K."/>
            <person name="Grigoriev I.V."/>
            <person name="Nowrousian M."/>
        </authorList>
    </citation>
    <scope>NUCLEOTIDE SEQUENCE [LARGE SCALE GENOMIC DNA]</scope>
    <source>
        <strain evidence="2 3">CBS 389.68</strain>
    </source>
</reference>
<dbReference type="InParanoid" id="A0A4V3SIU0"/>
<organism evidence="2 3">
    <name type="scientific">Ascodesmis nigricans</name>
    <dbReference type="NCBI Taxonomy" id="341454"/>
    <lineage>
        <taxon>Eukaryota</taxon>
        <taxon>Fungi</taxon>
        <taxon>Dikarya</taxon>
        <taxon>Ascomycota</taxon>
        <taxon>Pezizomycotina</taxon>
        <taxon>Pezizomycetes</taxon>
        <taxon>Pezizales</taxon>
        <taxon>Ascodesmidaceae</taxon>
        <taxon>Ascodesmis</taxon>
    </lineage>
</organism>
<dbReference type="EMBL" id="ML220119">
    <property type="protein sequence ID" value="TGZ81365.1"/>
    <property type="molecule type" value="Genomic_DNA"/>
</dbReference>
<accession>A0A4V3SIU0</accession>
<evidence type="ECO:0000256" key="1">
    <source>
        <dbReference type="SAM" id="MobiDB-lite"/>
    </source>
</evidence>
<gene>
    <name evidence="2" type="ORF">EX30DRAFT_259584</name>
</gene>
<protein>
    <submittedName>
        <fullName evidence="2">Uncharacterized protein</fullName>
    </submittedName>
</protein>
<dbReference type="Proteomes" id="UP000298138">
    <property type="component" value="Unassembled WGS sequence"/>
</dbReference>